<dbReference type="PANTHER" id="PTHR42865:SF7">
    <property type="entry name" value="PROTON_GLUTAMATE-ASPARTATE SYMPORTER"/>
    <property type="match status" value="1"/>
</dbReference>
<dbReference type="Proteomes" id="UP000239648">
    <property type="component" value="Unassembled WGS sequence"/>
</dbReference>
<feature type="transmembrane region" description="Helical" evidence="8">
    <location>
        <begin position="28"/>
        <end position="51"/>
    </location>
</feature>
<sequence length="448" mass="47110">MANDTGGYYPRPLRHLSVYLSGLVQGRLWLKVLVGMFLGLVVGTLLGPSVGLVEPATGTLIGNWLAFPGQLFLATIQMIVIPLVIASVVRGLAASENLEQLRKLGLRVTTFFVITTAIAAAIGLWVGGLMNPGSMMKGLVTPPPADDAQTAAATIPNVNELPQTLIGLLPGNPLDAMVEGQMLQVVIFSIIVGVALVSMAPEKSRPMLDLLDSLQQICMTVVRWAMRLAPIAVFGLMAQLTTTIGFMAMLGMASYVVTVLAGLLVLLGFYLLILKLLAGEPPLRFLRNTRDVLLLAFSTSSSAAVMPLSIRTAEDKLGVRPSVSQFVIPLGATINMNGTALYQAVATIFLAQVYGIDLGLGSMALVVAMAVGASIGSPATPGVGIVILAMVLQTVGVPPSGIALIMGVDRILDMCRTAINVTGDLVTCRLMENWSGRRLPQEPASAEA</sequence>
<gene>
    <name evidence="10" type="ORF">B0H24_1003183</name>
    <name evidence="9" type="ORF">BY455_103183</name>
</gene>
<keyword evidence="3" id="KW-1003">Cell membrane</keyword>
<dbReference type="Proteomes" id="UP000239446">
    <property type="component" value="Unassembled WGS sequence"/>
</dbReference>
<comment type="caution">
    <text evidence="10">The sequence shown here is derived from an EMBL/GenBank/DDBJ whole genome shotgun (WGS) entry which is preliminary data.</text>
</comment>
<keyword evidence="2" id="KW-0813">Transport</keyword>
<evidence type="ECO:0000313" key="12">
    <source>
        <dbReference type="Proteomes" id="UP000239648"/>
    </source>
</evidence>
<feature type="transmembrane region" description="Helical" evidence="8">
    <location>
        <begin position="383"/>
        <end position="406"/>
    </location>
</feature>
<proteinExistence type="predicted"/>
<dbReference type="GO" id="GO:0006835">
    <property type="term" value="P:dicarboxylic acid transport"/>
    <property type="evidence" value="ECO:0007669"/>
    <property type="project" value="TreeGrafter"/>
</dbReference>
<dbReference type="GO" id="GO:0005886">
    <property type="term" value="C:plasma membrane"/>
    <property type="evidence" value="ECO:0007669"/>
    <property type="project" value="UniProtKB-SubCell"/>
</dbReference>
<keyword evidence="6 8" id="KW-1133">Transmembrane helix</keyword>
<evidence type="ECO:0000313" key="9">
    <source>
        <dbReference type="EMBL" id="PPK53109.1"/>
    </source>
</evidence>
<feature type="transmembrane region" description="Helical" evidence="8">
    <location>
        <begin position="104"/>
        <end position="126"/>
    </location>
</feature>
<keyword evidence="12" id="KW-1185">Reference proteome</keyword>
<protein>
    <submittedName>
        <fullName evidence="10">Na+/H+-dicarboxylate symporter</fullName>
    </submittedName>
</protein>
<dbReference type="Gene3D" id="1.10.3860.10">
    <property type="entry name" value="Sodium:dicarboxylate symporter"/>
    <property type="match status" value="1"/>
</dbReference>
<name>A0A2S6G9M7_9GAMM</name>
<evidence type="ECO:0000256" key="8">
    <source>
        <dbReference type="SAM" id="Phobius"/>
    </source>
</evidence>
<keyword evidence="7 8" id="KW-0472">Membrane</keyword>
<dbReference type="InterPro" id="IPR001991">
    <property type="entry name" value="Na-dicarboxylate_symporter"/>
</dbReference>
<feature type="transmembrane region" description="Helical" evidence="8">
    <location>
        <begin position="182"/>
        <end position="200"/>
    </location>
</feature>
<evidence type="ECO:0000256" key="7">
    <source>
        <dbReference type="ARBA" id="ARBA00023136"/>
    </source>
</evidence>
<dbReference type="RefSeq" id="WP_104415176.1">
    <property type="nucleotide sequence ID" value="NZ_PTIT01000003.1"/>
</dbReference>
<feature type="transmembrane region" description="Helical" evidence="8">
    <location>
        <begin position="71"/>
        <end position="92"/>
    </location>
</feature>
<keyword evidence="5" id="KW-0769">Symport</keyword>
<feature type="transmembrane region" description="Helical" evidence="8">
    <location>
        <begin position="221"/>
        <end position="240"/>
    </location>
</feature>
<dbReference type="FunFam" id="1.10.3860.10:FF:000001">
    <property type="entry name" value="C4-dicarboxylate transport protein"/>
    <property type="match status" value="1"/>
</dbReference>
<dbReference type="SUPFAM" id="SSF118215">
    <property type="entry name" value="Proton glutamate symport protein"/>
    <property type="match status" value="1"/>
</dbReference>
<dbReference type="EMBL" id="PTIT01000003">
    <property type="protein sequence ID" value="PPK53109.1"/>
    <property type="molecule type" value="Genomic_DNA"/>
</dbReference>
<dbReference type="PRINTS" id="PR00173">
    <property type="entry name" value="EDTRNSPORT"/>
</dbReference>
<evidence type="ECO:0000256" key="2">
    <source>
        <dbReference type="ARBA" id="ARBA00022448"/>
    </source>
</evidence>
<reference evidence="9 12" key="1">
    <citation type="submission" date="2018-02" db="EMBL/GenBank/DDBJ databases">
        <title>Deep subsurface shale carbon reservoir microbial communities from Ohio and West Virginia, USA.</title>
        <authorList>
            <person name="Wrighton K."/>
        </authorList>
    </citation>
    <scope>NUCLEOTIDE SEQUENCE [LARGE SCALE GENOMIC DNA]</scope>
    <source>
        <strain evidence="9 12">UTICA-S1B6</strain>
    </source>
</reference>
<evidence type="ECO:0000313" key="11">
    <source>
        <dbReference type="Proteomes" id="UP000239446"/>
    </source>
</evidence>
<dbReference type="PANTHER" id="PTHR42865">
    <property type="entry name" value="PROTON/GLUTAMATE-ASPARTATE SYMPORTER"/>
    <property type="match status" value="1"/>
</dbReference>
<dbReference type="OrthoDB" id="9766690at2"/>
<evidence type="ECO:0000256" key="3">
    <source>
        <dbReference type="ARBA" id="ARBA00022475"/>
    </source>
</evidence>
<evidence type="ECO:0000256" key="5">
    <source>
        <dbReference type="ARBA" id="ARBA00022847"/>
    </source>
</evidence>
<reference evidence="10 11" key="2">
    <citation type="submission" date="2018-02" db="EMBL/GenBank/DDBJ databases">
        <title>Subsurface microbial communities from deep shales in Ohio and West Virginia, USA.</title>
        <authorList>
            <person name="Wrighton K."/>
        </authorList>
    </citation>
    <scope>NUCLEOTIDE SEQUENCE [LARGE SCALE GENOMIC DNA]</scope>
    <source>
        <strain evidence="10 11">UTICA-S1B9</strain>
    </source>
</reference>
<feature type="transmembrane region" description="Helical" evidence="8">
    <location>
        <begin position="358"/>
        <end position="377"/>
    </location>
</feature>
<comment type="subcellular location">
    <subcellularLocation>
        <location evidence="1">Cell membrane</location>
        <topology evidence="1">Multi-pass membrane protein</topology>
    </subcellularLocation>
</comment>
<accession>A0A2S6G9M7</accession>
<dbReference type="InterPro" id="IPR036458">
    <property type="entry name" value="Na:dicarbo_symporter_sf"/>
</dbReference>
<dbReference type="EMBL" id="PTIU01000003">
    <property type="protein sequence ID" value="PPK55986.1"/>
    <property type="molecule type" value="Genomic_DNA"/>
</dbReference>
<evidence type="ECO:0000256" key="6">
    <source>
        <dbReference type="ARBA" id="ARBA00022989"/>
    </source>
</evidence>
<dbReference type="Pfam" id="PF00375">
    <property type="entry name" value="SDF"/>
    <property type="match status" value="1"/>
</dbReference>
<dbReference type="AlphaFoldDB" id="A0A2S6G9M7"/>
<dbReference type="GO" id="GO:0015293">
    <property type="term" value="F:symporter activity"/>
    <property type="evidence" value="ECO:0007669"/>
    <property type="project" value="UniProtKB-KW"/>
</dbReference>
<evidence type="ECO:0000313" key="10">
    <source>
        <dbReference type="EMBL" id="PPK55986.1"/>
    </source>
</evidence>
<organism evidence="10 11">
    <name type="scientific">Marinobacter persicus</name>
    <dbReference type="NCBI Taxonomy" id="930118"/>
    <lineage>
        <taxon>Bacteria</taxon>
        <taxon>Pseudomonadati</taxon>
        <taxon>Pseudomonadota</taxon>
        <taxon>Gammaproteobacteria</taxon>
        <taxon>Pseudomonadales</taxon>
        <taxon>Marinobacteraceae</taxon>
        <taxon>Marinobacter</taxon>
    </lineage>
</organism>
<keyword evidence="4 8" id="KW-0812">Transmembrane</keyword>
<evidence type="ECO:0000256" key="4">
    <source>
        <dbReference type="ARBA" id="ARBA00022692"/>
    </source>
</evidence>
<feature type="transmembrane region" description="Helical" evidence="8">
    <location>
        <begin position="246"/>
        <end position="272"/>
    </location>
</feature>
<evidence type="ECO:0000256" key="1">
    <source>
        <dbReference type="ARBA" id="ARBA00004651"/>
    </source>
</evidence>